<dbReference type="PRINTS" id="PR00420">
    <property type="entry name" value="RNGMNOXGNASE"/>
</dbReference>
<evidence type="ECO:0000313" key="3">
    <source>
        <dbReference type="Proteomes" id="UP000331127"/>
    </source>
</evidence>
<comment type="caution">
    <text evidence="2">The sequence shown here is derived from an EMBL/GenBank/DDBJ whole genome shotgun (WGS) entry which is preliminary data.</text>
</comment>
<evidence type="ECO:0000313" key="2">
    <source>
        <dbReference type="EMBL" id="GES11231.1"/>
    </source>
</evidence>
<sequence length="338" mass="35553">MIDVLVAGGGPAGLATAIRARLAGLTTVVVEPRAGPIDKACGEGLMPTGVEALESLGVIVDGWPLRGIRYLDARHDVAAGFPGGRKGLGVRRTALHAALAARATSLGIEVVPGRIDGVRQFPGHVEAAGRHARWLVAADGLHSPIRTMAGLSRPVSGTRRYGLRRHYRVEPWTDYVEVHWATGGEAYVTPVAPGLVGVAVLSSVRRPYDDHLADFPALTARLTGTAATRIRGAGPLRQRARARVAGRVLLVGDAAGYVDALTGEGLSLAFQSADALVRCLAGERPGDYERQWRRLSSRHRALTGALLAARNTRPTAQLIVPAAHALPGVFRAAVALLA</sequence>
<dbReference type="GO" id="GO:0071949">
    <property type="term" value="F:FAD binding"/>
    <property type="evidence" value="ECO:0007669"/>
    <property type="project" value="InterPro"/>
</dbReference>
<proteinExistence type="predicted"/>
<dbReference type="Proteomes" id="UP000331127">
    <property type="component" value="Unassembled WGS sequence"/>
</dbReference>
<dbReference type="OrthoDB" id="113955at2"/>
<dbReference type="PANTHER" id="PTHR42685">
    <property type="entry name" value="GERANYLGERANYL DIPHOSPHATE REDUCTASE"/>
    <property type="match status" value="1"/>
</dbReference>
<dbReference type="PANTHER" id="PTHR42685:SF19">
    <property type="entry name" value="POSSIBLE OXIDOREDUCTASE"/>
    <property type="match status" value="1"/>
</dbReference>
<dbReference type="InterPro" id="IPR036188">
    <property type="entry name" value="FAD/NAD-bd_sf"/>
</dbReference>
<dbReference type="AlphaFoldDB" id="A0A5M3WVA1"/>
<dbReference type="InterPro" id="IPR050407">
    <property type="entry name" value="Geranylgeranyl_reductase"/>
</dbReference>
<gene>
    <name evidence="2" type="ORF">Amac_048280</name>
</gene>
<feature type="domain" description="FAD-binding" evidence="1">
    <location>
        <begin position="2"/>
        <end position="58"/>
    </location>
</feature>
<dbReference type="Gene3D" id="3.50.50.60">
    <property type="entry name" value="FAD/NAD(P)-binding domain"/>
    <property type="match status" value="1"/>
</dbReference>
<dbReference type="Pfam" id="PF01494">
    <property type="entry name" value="FAD_binding_3"/>
    <property type="match status" value="1"/>
</dbReference>
<evidence type="ECO:0000259" key="1">
    <source>
        <dbReference type="Pfam" id="PF01494"/>
    </source>
</evidence>
<reference evidence="2 3" key="1">
    <citation type="submission" date="2019-10" db="EMBL/GenBank/DDBJ databases">
        <title>Whole genome shotgun sequence of Acrocarpospora macrocephala NBRC 16266.</title>
        <authorList>
            <person name="Ichikawa N."/>
            <person name="Kimura A."/>
            <person name="Kitahashi Y."/>
            <person name="Komaki H."/>
            <person name="Oguchi A."/>
        </authorList>
    </citation>
    <scope>NUCLEOTIDE SEQUENCE [LARGE SCALE GENOMIC DNA]</scope>
    <source>
        <strain evidence="2 3">NBRC 16266</strain>
    </source>
</reference>
<protein>
    <submittedName>
        <fullName evidence="2">Oxidoreductase</fullName>
    </submittedName>
</protein>
<organism evidence="2 3">
    <name type="scientific">Acrocarpospora macrocephala</name>
    <dbReference type="NCBI Taxonomy" id="150177"/>
    <lineage>
        <taxon>Bacteria</taxon>
        <taxon>Bacillati</taxon>
        <taxon>Actinomycetota</taxon>
        <taxon>Actinomycetes</taxon>
        <taxon>Streptosporangiales</taxon>
        <taxon>Streptosporangiaceae</taxon>
        <taxon>Acrocarpospora</taxon>
    </lineage>
</organism>
<dbReference type="EMBL" id="BLAE01000028">
    <property type="protein sequence ID" value="GES11231.1"/>
    <property type="molecule type" value="Genomic_DNA"/>
</dbReference>
<dbReference type="InterPro" id="IPR002938">
    <property type="entry name" value="FAD-bd"/>
</dbReference>
<keyword evidence="3" id="KW-1185">Reference proteome</keyword>
<name>A0A5M3WVA1_9ACTN</name>
<dbReference type="SUPFAM" id="SSF51905">
    <property type="entry name" value="FAD/NAD(P)-binding domain"/>
    <property type="match status" value="1"/>
</dbReference>
<accession>A0A5M3WVA1</accession>
<dbReference type="RefSeq" id="WP_155356613.1">
    <property type="nucleotide sequence ID" value="NZ_BAAAHL010000011.1"/>
</dbReference>